<name>A0A1B7MEC8_9AGAM</name>
<reference evidence="2 3" key="1">
    <citation type="submission" date="2016-06" db="EMBL/GenBank/DDBJ databases">
        <title>Comparative genomics of the ectomycorrhizal sister species Rhizopogon vinicolor and Rhizopogon vesiculosus (Basidiomycota: Boletales) reveals a divergence of the mating type B locus.</title>
        <authorList>
            <consortium name="DOE Joint Genome Institute"/>
            <person name="Mujic A.B."/>
            <person name="Kuo A."/>
            <person name="Tritt A."/>
            <person name="Lipzen A."/>
            <person name="Chen C."/>
            <person name="Johnson J."/>
            <person name="Sharma A."/>
            <person name="Barry K."/>
            <person name="Grigoriev I.V."/>
            <person name="Spatafora J.W."/>
        </authorList>
    </citation>
    <scope>NUCLEOTIDE SEQUENCE [LARGE SCALE GENOMIC DNA]</scope>
    <source>
        <strain evidence="2 3">AM-OR11-026</strain>
    </source>
</reference>
<dbReference type="InParanoid" id="A0A1B7MEC8"/>
<proteinExistence type="predicted"/>
<evidence type="ECO:0008006" key="4">
    <source>
        <dbReference type="Google" id="ProtNLM"/>
    </source>
</evidence>
<keyword evidence="3" id="KW-1185">Reference proteome</keyword>
<evidence type="ECO:0000313" key="3">
    <source>
        <dbReference type="Proteomes" id="UP000092154"/>
    </source>
</evidence>
<feature type="chain" id="PRO_5008597275" description="CBM1 domain-containing protein" evidence="1">
    <location>
        <begin position="21"/>
        <end position="54"/>
    </location>
</feature>
<protein>
    <recommendedName>
        <fullName evidence="4">CBM1 domain-containing protein</fullName>
    </recommendedName>
</protein>
<dbReference type="AlphaFoldDB" id="A0A1B7MEC8"/>
<dbReference type="OrthoDB" id="2691533at2759"/>
<gene>
    <name evidence="2" type="ORF">K503DRAFT_777939</name>
</gene>
<accession>A0A1B7MEC8</accession>
<sequence>MHFSIFTIVVTLTAAISVSACYGQYQSCKVQSDCCVADNLICDTYEGVCDIINH</sequence>
<dbReference type="EMBL" id="KV449729">
    <property type="protein sequence ID" value="OAX30959.1"/>
    <property type="molecule type" value="Genomic_DNA"/>
</dbReference>
<evidence type="ECO:0000256" key="1">
    <source>
        <dbReference type="SAM" id="SignalP"/>
    </source>
</evidence>
<organism evidence="2 3">
    <name type="scientific">Rhizopogon vinicolor AM-OR11-026</name>
    <dbReference type="NCBI Taxonomy" id="1314800"/>
    <lineage>
        <taxon>Eukaryota</taxon>
        <taxon>Fungi</taxon>
        <taxon>Dikarya</taxon>
        <taxon>Basidiomycota</taxon>
        <taxon>Agaricomycotina</taxon>
        <taxon>Agaricomycetes</taxon>
        <taxon>Agaricomycetidae</taxon>
        <taxon>Boletales</taxon>
        <taxon>Suillineae</taxon>
        <taxon>Rhizopogonaceae</taxon>
        <taxon>Rhizopogon</taxon>
    </lineage>
</organism>
<dbReference type="Proteomes" id="UP000092154">
    <property type="component" value="Unassembled WGS sequence"/>
</dbReference>
<keyword evidence="1" id="KW-0732">Signal</keyword>
<feature type="signal peptide" evidence="1">
    <location>
        <begin position="1"/>
        <end position="20"/>
    </location>
</feature>
<evidence type="ECO:0000313" key="2">
    <source>
        <dbReference type="EMBL" id="OAX30959.1"/>
    </source>
</evidence>